<evidence type="ECO:0000259" key="5">
    <source>
        <dbReference type="Pfam" id="PF01609"/>
    </source>
</evidence>
<evidence type="ECO:0000313" key="8">
    <source>
        <dbReference type="EMBL" id="CAA0109605.1"/>
    </source>
</evidence>
<dbReference type="GO" id="GO:0006313">
    <property type="term" value="P:DNA transposition"/>
    <property type="evidence" value="ECO:0007669"/>
    <property type="project" value="InterPro"/>
</dbReference>
<evidence type="ECO:0008006" key="11">
    <source>
        <dbReference type="Google" id="ProtNLM"/>
    </source>
</evidence>
<evidence type="ECO:0000313" key="7">
    <source>
        <dbReference type="EMBL" id="CAA0092350.1"/>
    </source>
</evidence>
<evidence type="ECO:0000313" key="10">
    <source>
        <dbReference type="Proteomes" id="UP000439591"/>
    </source>
</evidence>
<dbReference type="PANTHER" id="PTHR33258">
    <property type="entry name" value="TRANSPOSASE INSL FOR INSERTION SEQUENCE ELEMENT IS186A-RELATED"/>
    <property type="match status" value="1"/>
</dbReference>
<dbReference type="EMBL" id="CACSIK010000001">
    <property type="protein sequence ID" value="CAA0092350.1"/>
    <property type="molecule type" value="Genomic_DNA"/>
</dbReference>
<dbReference type="GO" id="GO:0003677">
    <property type="term" value="F:DNA binding"/>
    <property type="evidence" value="ECO:0007669"/>
    <property type="project" value="UniProtKB-KW"/>
</dbReference>
<evidence type="ECO:0000256" key="1">
    <source>
        <dbReference type="ARBA" id="ARBA00010075"/>
    </source>
</evidence>
<dbReference type="EMBL" id="CACSIM010000004">
    <property type="protein sequence ID" value="CAA0109605.1"/>
    <property type="molecule type" value="Genomic_DNA"/>
</dbReference>
<evidence type="ECO:0000256" key="4">
    <source>
        <dbReference type="ARBA" id="ARBA00023172"/>
    </source>
</evidence>
<reference evidence="9 10" key="1">
    <citation type="submission" date="2019-11" db="EMBL/GenBank/DDBJ databases">
        <authorList>
            <person name="Holert J."/>
        </authorList>
    </citation>
    <scope>NUCLEOTIDE SEQUENCE [LARGE SCALE GENOMIC DNA]</scope>
    <source>
        <strain evidence="8">BC3_2A</strain>
        <strain evidence="7">SB11_1A</strain>
    </source>
</reference>
<feature type="domain" description="DUF4372" evidence="6">
    <location>
        <begin position="3"/>
        <end position="75"/>
    </location>
</feature>
<evidence type="ECO:0000313" key="9">
    <source>
        <dbReference type="Proteomes" id="UP000435877"/>
    </source>
</evidence>
<keyword evidence="2" id="KW-0815">Transposition</keyword>
<dbReference type="Proteomes" id="UP000435877">
    <property type="component" value="Unassembled WGS sequence"/>
</dbReference>
<evidence type="ECO:0000259" key="6">
    <source>
        <dbReference type="Pfam" id="PF14294"/>
    </source>
</evidence>
<name>A0A5S9PYT3_9GAMM</name>
<organism evidence="8 10">
    <name type="scientific">Zhongshania aliphaticivorans</name>
    <dbReference type="NCBI Taxonomy" id="1470434"/>
    <lineage>
        <taxon>Bacteria</taxon>
        <taxon>Pseudomonadati</taxon>
        <taxon>Pseudomonadota</taxon>
        <taxon>Gammaproteobacteria</taxon>
        <taxon>Cellvibrionales</taxon>
        <taxon>Spongiibacteraceae</taxon>
        <taxon>Zhongshania</taxon>
    </lineage>
</organism>
<dbReference type="GO" id="GO:0004803">
    <property type="term" value="F:transposase activity"/>
    <property type="evidence" value="ECO:0007669"/>
    <property type="project" value="InterPro"/>
</dbReference>
<accession>A0A5S9PYT3</accession>
<sequence length="383" mass="43835">MAHHNTVLAQLLKFIPRHEFEMLAGQHHQGRKLRKMSRWSQFVAMGLGQLSGRSSLRDIVTNVSAQASKLYHLGASTVSRSSLARVNERQPHSLYEALFGKLLARCQGLAPKHGFRFKNKLYSLDASTIDLCLKVFPWAKFRSTKGAVKLHVGLDHSGYLPTFMTVTDGKVHDVTIGRTLKLPKQSIVVFDRGYTDYTWYNLLNDNAIFFVTRQKTNATYDVLERRPVAKNSGLTSDQTIKIKGTKAADCPAALRRISYRNPETGKHYVFLTNNFKLAAKTIANIYKSRWQIELFFKWIKQNLKIKSFLGTSRNAVLTQIWIAICMYLLLSYIKFCNKLNLSLQQILRLLQLNLFERRDLLALLRGDPPESVDPQLQTQLQFT</sequence>
<dbReference type="AlphaFoldDB" id="A0A5S9PYT3"/>
<dbReference type="SUPFAM" id="SSF53098">
    <property type="entry name" value="Ribonuclease H-like"/>
    <property type="match status" value="1"/>
</dbReference>
<dbReference type="Pfam" id="PF01609">
    <property type="entry name" value="DDE_Tnp_1"/>
    <property type="match status" value="1"/>
</dbReference>
<dbReference type="Proteomes" id="UP000439591">
    <property type="component" value="Unassembled WGS sequence"/>
</dbReference>
<feature type="domain" description="Transposase IS4-like" evidence="5">
    <location>
        <begin position="122"/>
        <end position="329"/>
    </location>
</feature>
<gene>
    <name evidence="7" type="ORF">IHBHHGIJ_02284</name>
    <name evidence="8" type="ORF">KFEGEMFD_02471</name>
</gene>
<evidence type="ECO:0000256" key="3">
    <source>
        <dbReference type="ARBA" id="ARBA00023125"/>
    </source>
</evidence>
<dbReference type="PANTHER" id="PTHR33258:SF1">
    <property type="entry name" value="TRANSPOSASE INSL FOR INSERTION SEQUENCE ELEMENT IS186A-RELATED"/>
    <property type="match status" value="1"/>
</dbReference>
<comment type="similarity">
    <text evidence="1">Belongs to the transposase 11 family.</text>
</comment>
<dbReference type="Pfam" id="PF14294">
    <property type="entry name" value="DUF4372"/>
    <property type="match status" value="1"/>
</dbReference>
<proteinExistence type="inferred from homology"/>
<dbReference type="InterPro" id="IPR047952">
    <property type="entry name" value="Transpos_IS4"/>
</dbReference>
<keyword evidence="9" id="KW-1185">Reference proteome</keyword>
<dbReference type="InterPro" id="IPR002559">
    <property type="entry name" value="Transposase_11"/>
</dbReference>
<dbReference type="OrthoDB" id="6112254at2"/>
<evidence type="ECO:0000256" key="2">
    <source>
        <dbReference type="ARBA" id="ARBA00022578"/>
    </source>
</evidence>
<dbReference type="InterPro" id="IPR025399">
    <property type="entry name" value="DUF4372"/>
</dbReference>
<keyword evidence="4" id="KW-0233">DNA recombination</keyword>
<dbReference type="RefSeq" id="WP_159268847.1">
    <property type="nucleotide sequence ID" value="NZ_CACSIK010000001.1"/>
</dbReference>
<protein>
    <recommendedName>
        <fullName evidence="11">Transposase</fullName>
    </recommendedName>
</protein>
<dbReference type="Gene3D" id="3.90.350.10">
    <property type="entry name" value="Transposase Inhibitor Protein From Tn5, Chain A, domain 1"/>
    <property type="match status" value="1"/>
</dbReference>
<dbReference type="NCBIfam" id="NF033592">
    <property type="entry name" value="transpos_IS4_1"/>
    <property type="match status" value="1"/>
</dbReference>
<dbReference type="InterPro" id="IPR012337">
    <property type="entry name" value="RNaseH-like_sf"/>
</dbReference>
<keyword evidence="3" id="KW-0238">DNA-binding</keyword>